<accession>A0A4R5YKA7</accession>
<dbReference type="AlphaFoldDB" id="A0A4R5YKA7"/>
<dbReference type="EMBL" id="SMZX01000002">
    <property type="protein sequence ID" value="TDL43847.1"/>
    <property type="molecule type" value="Genomic_DNA"/>
</dbReference>
<proteinExistence type="predicted"/>
<comment type="caution">
    <text evidence="1">The sequence shown here is derived from an EMBL/GenBank/DDBJ whole genome shotgun (WGS) entry which is preliminary data.</text>
</comment>
<name>A0A4R5YKA7_9MICO</name>
<evidence type="ECO:0000313" key="2">
    <source>
        <dbReference type="Proteomes" id="UP000295633"/>
    </source>
</evidence>
<protein>
    <submittedName>
        <fullName evidence="1">Uncharacterized protein</fullName>
    </submittedName>
</protein>
<dbReference type="RefSeq" id="WP_133399848.1">
    <property type="nucleotide sequence ID" value="NZ_SMZX01000002.1"/>
</dbReference>
<sequence>MFNTTAAQNQAHRNDLGWIKVGRSEYMRGDGVTIRKHERIAQFWLILLPSGEQAAMPKMVAPGEFYSALPAAGHSLTDAKYHAENVTADAPAYAPVKR</sequence>
<reference evidence="1 2" key="1">
    <citation type="submission" date="2019-03" db="EMBL/GenBank/DDBJ databases">
        <title>Genome Sequencing and Assembly of Various Microbes Isolated from Partially Reclaimed Soil and Acid Mine Drainage (AMD) Site.</title>
        <authorList>
            <person name="Steinbock B."/>
            <person name="Bechtold R."/>
            <person name="Sevigny J.L."/>
            <person name="Thomas D."/>
            <person name="Cuthill L.R."/>
            <person name="Aveiro Johannsen E.J."/>
            <person name="Thomas K."/>
            <person name="Ghosh A."/>
        </authorList>
    </citation>
    <scope>NUCLEOTIDE SEQUENCE [LARGE SCALE GENOMIC DNA]</scope>
    <source>
        <strain evidence="1 2">F-B2</strain>
    </source>
</reference>
<dbReference type="Proteomes" id="UP000295633">
    <property type="component" value="Unassembled WGS sequence"/>
</dbReference>
<organism evidence="1 2">
    <name type="scientific">Microbacterium oleivorans</name>
    <dbReference type="NCBI Taxonomy" id="273677"/>
    <lineage>
        <taxon>Bacteria</taxon>
        <taxon>Bacillati</taxon>
        <taxon>Actinomycetota</taxon>
        <taxon>Actinomycetes</taxon>
        <taxon>Micrococcales</taxon>
        <taxon>Microbacteriaceae</taxon>
        <taxon>Microbacterium</taxon>
    </lineage>
</organism>
<gene>
    <name evidence="1" type="ORF">E2R54_11700</name>
</gene>
<evidence type="ECO:0000313" key="1">
    <source>
        <dbReference type="EMBL" id="TDL43847.1"/>
    </source>
</evidence>